<organism evidence="2 3">
    <name type="scientific">Salmonella enterica subsp. enterica serovar Adelaide str. A4-669</name>
    <dbReference type="NCBI Taxonomy" id="913063"/>
    <lineage>
        <taxon>Bacteria</taxon>
        <taxon>Pseudomonadati</taxon>
        <taxon>Pseudomonadota</taxon>
        <taxon>Gammaproteobacteria</taxon>
        <taxon>Enterobacterales</taxon>
        <taxon>Enterobacteriaceae</taxon>
        <taxon>Salmonella</taxon>
    </lineage>
</organism>
<evidence type="ECO:0000313" key="3">
    <source>
        <dbReference type="Proteomes" id="UP000004906"/>
    </source>
</evidence>
<dbReference type="AlphaFoldDB" id="A0A6C8GLH5"/>
<name>A0A6C8GLH5_SALET</name>
<evidence type="ECO:0000259" key="1">
    <source>
        <dbReference type="Pfam" id="PF00535"/>
    </source>
</evidence>
<feature type="domain" description="Glycosyltransferase 2-like" evidence="1">
    <location>
        <begin position="21"/>
        <end position="162"/>
    </location>
</feature>
<keyword evidence="2" id="KW-0808">Transferase</keyword>
<dbReference type="Pfam" id="PF00535">
    <property type="entry name" value="Glycos_transf_2"/>
    <property type="match status" value="1"/>
</dbReference>
<dbReference type="Gene3D" id="3.90.550.10">
    <property type="entry name" value="Spore Coat Polysaccharide Biosynthesis Protein SpsA, Chain A"/>
    <property type="match status" value="1"/>
</dbReference>
<dbReference type="InterPro" id="IPR029044">
    <property type="entry name" value="Nucleotide-diphossugar_trans"/>
</dbReference>
<protein>
    <submittedName>
        <fullName evidence="2">Glycosyl transferase</fullName>
    </submittedName>
</protein>
<evidence type="ECO:0000313" key="2">
    <source>
        <dbReference type="EMBL" id="EHC35011.1"/>
    </source>
</evidence>
<dbReference type="Proteomes" id="UP000004906">
    <property type="component" value="Unassembled WGS sequence"/>
</dbReference>
<dbReference type="PANTHER" id="PTHR22916:SF3">
    <property type="entry name" value="UDP-GLCNAC:BETAGAL BETA-1,3-N-ACETYLGLUCOSAMINYLTRANSFERASE-LIKE PROTEIN 1"/>
    <property type="match status" value="1"/>
</dbReference>
<reference evidence="2 3" key="1">
    <citation type="journal article" date="2011" name="BMC Genomics">
        <title>Genome sequencing reveals diversification of virulence factor content and possible host adaptation in distinct subpopulations of Salmonella enterica.</title>
        <authorList>
            <person name="den Bakker H.C."/>
            <person name="Moreno Switt A.I."/>
            <person name="Govoni G."/>
            <person name="Cummings C.A."/>
            <person name="Ranieri M.L."/>
            <person name="Degoricija L."/>
            <person name="Hoelzer K."/>
            <person name="Rodriguez-Rivera L.D."/>
            <person name="Brown S."/>
            <person name="Bolchacova E."/>
            <person name="Furtado M.R."/>
            <person name="Wiedmann M."/>
        </authorList>
    </citation>
    <scope>NUCLEOTIDE SEQUENCE [LARGE SCALE GENOMIC DNA]</scope>
    <source>
        <strain evidence="2 3">A4-669</strain>
    </source>
</reference>
<gene>
    <name evidence="2" type="ORF">LTSEADE_3181</name>
</gene>
<dbReference type="InterPro" id="IPR001173">
    <property type="entry name" value="Glyco_trans_2-like"/>
</dbReference>
<sequence>MDFQRVDRYICSESFNTPLISIIIATFNSELVIANCLQSVISQSYKNIEVIIMDGGSYDKTLDIARSFKDERIKIVSEKDRGIYDAWNKAVDLSSGDWIAFIGSDDVYYHTDAITSLVKGAAISNGAPVVYGRTAHEGPNKEISGFSGSEWYNLKGFKFNYYKCNLPLPIMSAIYSRDFFKDQRFDIKLKIVADADWFLRCFIKWRKENSPYFIDDITPVVRMGYGGVSTDISSQIKTTRESFIVRKKNNISCFNMQLILRYIKIMVMVSIKNIFGNNIYNSMHNGYHFTIQCIMVTIFTIF</sequence>
<proteinExistence type="predicted"/>
<dbReference type="CDD" id="cd06433">
    <property type="entry name" value="GT_2_WfgS_like"/>
    <property type="match status" value="1"/>
</dbReference>
<dbReference type="EMBL" id="AFCI01001073">
    <property type="protein sequence ID" value="EHC35011.1"/>
    <property type="molecule type" value="Genomic_DNA"/>
</dbReference>
<dbReference type="SUPFAM" id="SSF53448">
    <property type="entry name" value="Nucleotide-diphospho-sugar transferases"/>
    <property type="match status" value="1"/>
</dbReference>
<accession>A0A6C8GLH5</accession>
<dbReference type="PANTHER" id="PTHR22916">
    <property type="entry name" value="GLYCOSYLTRANSFERASE"/>
    <property type="match status" value="1"/>
</dbReference>
<dbReference type="GO" id="GO:0016758">
    <property type="term" value="F:hexosyltransferase activity"/>
    <property type="evidence" value="ECO:0007669"/>
    <property type="project" value="UniProtKB-ARBA"/>
</dbReference>
<comment type="caution">
    <text evidence="2">The sequence shown here is derived from an EMBL/GenBank/DDBJ whole genome shotgun (WGS) entry which is preliminary data.</text>
</comment>